<comment type="subcellular location">
    <subcellularLocation>
        <location evidence="1">Membrane</location>
    </subcellularLocation>
</comment>
<sequence>MGSTIADSIKEVAPAMLSFEMRYATYTVAWALILTIIEIAATMAFNPLWGMGNRTAGEEPAGLCRRIRNAADNNRINCVMFVLTLLIADNAGVHSNAMHLACRLFLGCRIFHAIFYAIGLAPMRTVAFLGSYFAFVIVITQIVGMKNVTVEQYIDQLQSEFNKNVYPHIEQHVKHLDL</sequence>
<name>A0A0L0G076_9EUKA</name>
<feature type="transmembrane region" description="Helical" evidence="5">
    <location>
        <begin position="23"/>
        <end position="45"/>
    </location>
</feature>
<organism evidence="6 7">
    <name type="scientific">Sphaeroforma arctica JP610</name>
    <dbReference type="NCBI Taxonomy" id="667725"/>
    <lineage>
        <taxon>Eukaryota</taxon>
        <taxon>Ichthyosporea</taxon>
        <taxon>Ichthyophonida</taxon>
        <taxon>Sphaeroforma</taxon>
    </lineage>
</organism>
<evidence type="ECO:0008006" key="8">
    <source>
        <dbReference type="Google" id="ProtNLM"/>
    </source>
</evidence>
<dbReference type="Proteomes" id="UP000054560">
    <property type="component" value="Unassembled WGS sequence"/>
</dbReference>
<dbReference type="Pfam" id="PF01124">
    <property type="entry name" value="MAPEG"/>
    <property type="match status" value="1"/>
</dbReference>
<keyword evidence="7" id="KW-1185">Reference proteome</keyword>
<accession>A0A0L0G076</accession>
<dbReference type="InterPro" id="IPR001129">
    <property type="entry name" value="Membr-assoc_MAPEG"/>
</dbReference>
<evidence type="ECO:0000256" key="1">
    <source>
        <dbReference type="ARBA" id="ARBA00004370"/>
    </source>
</evidence>
<evidence type="ECO:0000256" key="5">
    <source>
        <dbReference type="SAM" id="Phobius"/>
    </source>
</evidence>
<keyword evidence="2 5" id="KW-0812">Transmembrane</keyword>
<reference evidence="6 7" key="1">
    <citation type="submission" date="2011-02" db="EMBL/GenBank/DDBJ databases">
        <title>The Genome Sequence of Sphaeroforma arctica JP610.</title>
        <authorList>
            <consortium name="The Broad Institute Genome Sequencing Platform"/>
            <person name="Russ C."/>
            <person name="Cuomo C."/>
            <person name="Young S.K."/>
            <person name="Zeng Q."/>
            <person name="Gargeya S."/>
            <person name="Alvarado L."/>
            <person name="Berlin A."/>
            <person name="Chapman S.B."/>
            <person name="Chen Z."/>
            <person name="Freedman E."/>
            <person name="Gellesch M."/>
            <person name="Goldberg J."/>
            <person name="Griggs A."/>
            <person name="Gujja S."/>
            <person name="Heilman E."/>
            <person name="Heiman D."/>
            <person name="Howarth C."/>
            <person name="Mehta T."/>
            <person name="Neiman D."/>
            <person name="Pearson M."/>
            <person name="Roberts A."/>
            <person name="Saif S."/>
            <person name="Shea T."/>
            <person name="Shenoy N."/>
            <person name="Sisk P."/>
            <person name="Stolte C."/>
            <person name="Sykes S."/>
            <person name="White J."/>
            <person name="Yandava C."/>
            <person name="Burger G."/>
            <person name="Gray M.W."/>
            <person name="Holland P.W.H."/>
            <person name="King N."/>
            <person name="Lang F.B.F."/>
            <person name="Roger A.J."/>
            <person name="Ruiz-Trillo I."/>
            <person name="Haas B."/>
            <person name="Nusbaum C."/>
            <person name="Birren B."/>
        </authorList>
    </citation>
    <scope>NUCLEOTIDE SEQUENCE [LARGE SCALE GENOMIC DNA]</scope>
    <source>
        <strain evidence="6 7">JP610</strain>
    </source>
</reference>
<dbReference type="GO" id="GO:0016020">
    <property type="term" value="C:membrane"/>
    <property type="evidence" value="ECO:0007669"/>
    <property type="project" value="UniProtKB-SubCell"/>
</dbReference>
<dbReference type="Gene3D" id="1.20.120.550">
    <property type="entry name" value="Membrane associated eicosanoid/glutathione metabolism-like domain"/>
    <property type="match status" value="1"/>
</dbReference>
<keyword evidence="3 5" id="KW-1133">Transmembrane helix</keyword>
<dbReference type="AlphaFoldDB" id="A0A0L0G076"/>
<dbReference type="GeneID" id="25905982"/>
<evidence type="ECO:0000313" key="7">
    <source>
        <dbReference type="Proteomes" id="UP000054560"/>
    </source>
</evidence>
<evidence type="ECO:0000256" key="2">
    <source>
        <dbReference type="ARBA" id="ARBA00022692"/>
    </source>
</evidence>
<evidence type="ECO:0000256" key="4">
    <source>
        <dbReference type="ARBA" id="ARBA00023136"/>
    </source>
</evidence>
<dbReference type="InterPro" id="IPR023352">
    <property type="entry name" value="MAPEG-like_dom_sf"/>
</dbReference>
<evidence type="ECO:0000256" key="3">
    <source>
        <dbReference type="ARBA" id="ARBA00022989"/>
    </source>
</evidence>
<protein>
    <recommendedName>
        <fullName evidence="8">MAPEG family protein</fullName>
    </recommendedName>
</protein>
<dbReference type="SUPFAM" id="SSF161084">
    <property type="entry name" value="MAPEG domain-like"/>
    <property type="match status" value="1"/>
</dbReference>
<keyword evidence="4 5" id="KW-0472">Membrane</keyword>
<gene>
    <name evidence="6" type="ORF">SARC_05478</name>
</gene>
<evidence type="ECO:0000313" key="6">
    <source>
        <dbReference type="EMBL" id="KNC82236.1"/>
    </source>
</evidence>
<proteinExistence type="predicted"/>
<dbReference type="RefSeq" id="XP_014156138.1">
    <property type="nucleotide sequence ID" value="XM_014300663.1"/>
</dbReference>
<dbReference type="EMBL" id="KQ241947">
    <property type="protein sequence ID" value="KNC82236.1"/>
    <property type="molecule type" value="Genomic_DNA"/>
</dbReference>